<sequence>MVIFISGVNINNHTLVYDIAGLAGYALSSEVVDETTFKININDVEHRARVGINEADVTLMLQEFLNAGFNIHLEK</sequence>
<protein>
    <submittedName>
        <fullName evidence="1">Uncharacterized protein</fullName>
    </submittedName>
</protein>
<evidence type="ECO:0000313" key="1">
    <source>
        <dbReference type="EMBL" id="AKN40987.1"/>
    </source>
</evidence>
<proteinExistence type="predicted"/>
<name>A0A141BR63_ECOLX</name>
<dbReference type="EMBL" id="KP792123">
    <property type="protein sequence ID" value="AKN40987.1"/>
    <property type="molecule type" value="Genomic_DNA"/>
</dbReference>
<organism evidence="1">
    <name type="scientific">Escherichia coli</name>
    <dbReference type="NCBI Taxonomy" id="562"/>
    <lineage>
        <taxon>Bacteria</taxon>
        <taxon>Pseudomonadati</taxon>
        <taxon>Pseudomonadota</taxon>
        <taxon>Gammaproteobacteria</taxon>
        <taxon>Enterobacterales</taxon>
        <taxon>Enterobacteriaceae</taxon>
        <taxon>Escherichia</taxon>
    </lineage>
</organism>
<reference evidence="1" key="1">
    <citation type="submission" date="2015-02" db="EMBL/GenBank/DDBJ databases">
        <title>Factors That Affect the Transfer of a beta-lactam Resistance Conferring Plasmid.</title>
        <authorList>
            <person name="Nandel N."/>
        </authorList>
    </citation>
    <scope>NUCLEOTIDE SEQUENCE</scope>
    <source>
        <strain evidence="1">MG1655 YFP</strain>
        <plasmid evidence="1">ESBL242</plasmid>
    </source>
</reference>
<geneLocation type="plasmid" evidence="1">
    <name>ESBL242</name>
</geneLocation>
<accession>A0A141BR63</accession>
<keyword evidence="1" id="KW-0614">Plasmid</keyword>
<dbReference type="RefSeq" id="WP_059277742.1">
    <property type="nucleotide sequence ID" value="NZ_CP028430.1"/>
</dbReference>
<dbReference type="AlphaFoldDB" id="A0A141BR63"/>